<dbReference type="PATRIC" id="fig|1003195.29.peg.4395"/>
<dbReference type="HOGENOM" id="CLU_3333405_0_0_11"/>
<dbReference type="AlphaFoldDB" id="G8WV09"/>
<dbReference type="Proteomes" id="UP000007842">
    <property type="component" value="Chromosome"/>
</dbReference>
<evidence type="ECO:0000313" key="3">
    <source>
        <dbReference type="Proteomes" id="UP000007842"/>
    </source>
</evidence>
<sequence length="38" mass="3863">MGCDRPAGAAPVWIGLVTVCAVAPAGTVPGQRARWNGR</sequence>
<keyword evidence="1" id="KW-0812">Transmembrane</keyword>
<gene>
    <name evidence="2" type="ordered locus">SCATT_44020</name>
</gene>
<evidence type="ECO:0000313" key="2">
    <source>
        <dbReference type="EMBL" id="AEW96773.1"/>
    </source>
</evidence>
<keyword evidence="1" id="KW-1133">Transmembrane helix</keyword>
<evidence type="ECO:0000256" key="1">
    <source>
        <dbReference type="SAM" id="Phobius"/>
    </source>
</evidence>
<reference evidence="3" key="1">
    <citation type="submission" date="2011-12" db="EMBL/GenBank/DDBJ databases">
        <title>Complete genome sequence of Streptomyces cattleya strain DSM 46488.</title>
        <authorList>
            <person name="Ou H.-Y."/>
            <person name="Li P."/>
            <person name="Zhao C."/>
            <person name="O'Hagan D."/>
            <person name="Deng Z."/>
        </authorList>
    </citation>
    <scope>NUCLEOTIDE SEQUENCE [LARGE SCALE GENOMIC DNA]</scope>
    <source>
        <strain evidence="3">ATCC 35852 / DSM 46488 / JCM 4925 / NBRC 14057 / NRRL 8057</strain>
    </source>
</reference>
<dbReference type="EMBL" id="CP003219">
    <property type="protein sequence ID" value="AEW96773.1"/>
    <property type="molecule type" value="Genomic_DNA"/>
</dbReference>
<keyword evidence="1" id="KW-0472">Membrane</keyword>
<proteinExistence type="predicted"/>
<accession>G8WV09</accession>
<organism evidence="2 3">
    <name type="scientific">Streptantibioticus cattleyicolor (strain ATCC 35852 / DSM 46488 / JCM 4925 / NBRC 14057 / NRRL 8057)</name>
    <name type="common">Streptomyces cattleya</name>
    <dbReference type="NCBI Taxonomy" id="1003195"/>
    <lineage>
        <taxon>Bacteria</taxon>
        <taxon>Bacillati</taxon>
        <taxon>Actinomycetota</taxon>
        <taxon>Actinomycetes</taxon>
        <taxon>Kitasatosporales</taxon>
        <taxon>Streptomycetaceae</taxon>
        <taxon>Streptantibioticus</taxon>
    </lineage>
</organism>
<dbReference type="STRING" id="1003195.SCATT_44020"/>
<feature type="transmembrane region" description="Helical" evidence="1">
    <location>
        <begin position="12"/>
        <end position="30"/>
    </location>
</feature>
<dbReference type="KEGG" id="scy:SCATT_44020"/>
<name>G8WV09_STREN</name>
<keyword evidence="3" id="KW-1185">Reference proteome</keyword>
<protein>
    <submittedName>
        <fullName evidence="2">Uncharacterized protein</fullName>
    </submittedName>
</protein>